<evidence type="ECO:0000256" key="10">
    <source>
        <dbReference type="SAM" id="Phobius"/>
    </source>
</evidence>
<keyword evidence="4 10" id="KW-1133">Transmembrane helix</keyword>
<sequence>MSDPHQEFADDVESVSFLHHDDKEATPREEHLHSSAARWGLWPLISYTLPYMLLALASFGLGRYLPANAISEKRLLASQYMFSNVSTKFVVFKPDEIYNDDPFGPDGLESAWSRLTPPGKGHVRVDDPAAWKLSGGYPLNDKAHPAAEEYTMSIFHQLHCLAAMKSKMSRLQNWYKGKNDNEYLNFALGEEHIRDEHIYHCFDYIRQAIMCCGDTTLEKARTVEGKIVRGVDGWDVEHQCRDYDAIYAYGTAYRTNNLTGID</sequence>
<protein>
    <recommendedName>
        <fullName evidence="13">Oxidase ustYa</fullName>
    </recommendedName>
</protein>
<dbReference type="Proteomes" id="UP001172102">
    <property type="component" value="Unassembled WGS sequence"/>
</dbReference>
<evidence type="ECO:0000313" key="12">
    <source>
        <dbReference type="Proteomes" id="UP001172102"/>
    </source>
</evidence>
<evidence type="ECO:0000256" key="3">
    <source>
        <dbReference type="ARBA" id="ARBA00022692"/>
    </source>
</evidence>
<comment type="caution">
    <text evidence="11">The sequence shown here is derived from an EMBL/GenBank/DDBJ whole genome shotgun (WGS) entry which is preliminary data.</text>
</comment>
<comment type="subcellular location">
    <subcellularLocation>
        <location evidence="1">Membrane</location>
        <topology evidence="1">Single-pass membrane protein</topology>
    </subcellularLocation>
</comment>
<keyword evidence="6" id="KW-0843">Virulence</keyword>
<keyword evidence="7 10" id="KW-0472">Membrane</keyword>
<dbReference type="PANTHER" id="PTHR33365:SF11">
    <property type="entry name" value="TAT PATHWAY SIGNAL SEQUENCE"/>
    <property type="match status" value="1"/>
</dbReference>
<keyword evidence="8" id="KW-0325">Glycoprotein</keyword>
<evidence type="ECO:0000256" key="2">
    <source>
        <dbReference type="ARBA" id="ARBA00004685"/>
    </source>
</evidence>
<keyword evidence="12" id="KW-1185">Reference proteome</keyword>
<feature type="transmembrane region" description="Helical" evidence="10">
    <location>
        <begin position="44"/>
        <end position="65"/>
    </location>
</feature>
<comment type="similarity">
    <text evidence="9">Belongs to the ustYa family.</text>
</comment>
<dbReference type="PANTHER" id="PTHR33365">
    <property type="entry name" value="YALI0B05434P"/>
    <property type="match status" value="1"/>
</dbReference>
<evidence type="ECO:0000256" key="4">
    <source>
        <dbReference type="ARBA" id="ARBA00022989"/>
    </source>
</evidence>
<dbReference type="InterPro" id="IPR021765">
    <property type="entry name" value="UstYa-like"/>
</dbReference>
<evidence type="ECO:0000256" key="1">
    <source>
        <dbReference type="ARBA" id="ARBA00004167"/>
    </source>
</evidence>
<proteinExistence type="inferred from homology"/>
<evidence type="ECO:0000256" key="6">
    <source>
        <dbReference type="ARBA" id="ARBA00023026"/>
    </source>
</evidence>
<dbReference type="GO" id="GO:0016491">
    <property type="term" value="F:oxidoreductase activity"/>
    <property type="evidence" value="ECO:0007669"/>
    <property type="project" value="UniProtKB-KW"/>
</dbReference>
<name>A0AA40DRF9_9PEZI</name>
<dbReference type="GO" id="GO:0043386">
    <property type="term" value="P:mycotoxin biosynthetic process"/>
    <property type="evidence" value="ECO:0007669"/>
    <property type="project" value="InterPro"/>
</dbReference>
<dbReference type="EMBL" id="JAUKUA010000005">
    <property type="protein sequence ID" value="KAK0710676.1"/>
    <property type="molecule type" value="Genomic_DNA"/>
</dbReference>
<organism evidence="11 12">
    <name type="scientific">Lasiosphaeris hirsuta</name>
    <dbReference type="NCBI Taxonomy" id="260670"/>
    <lineage>
        <taxon>Eukaryota</taxon>
        <taxon>Fungi</taxon>
        <taxon>Dikarya</taxon>
        <taxon>Ascomycota</taxon>
        <taxon>Pezizomycotina</taxon>
        <taxon>Sordariomycetes</taxon>
        <taxon>Sordariomycetidae</taxon>
        <taxon>Sordariales</taxon>
        <taxon>Lasiosphaeriaceae</taxon>
        <taxon>Lasiosphaeris</taxon>
    </lineage>
</organism>
<gene>
    <name evidence="11" type="ORF">B0H67DRAFT_583188</name>
</gene>
<evidence type="ECO:0000256" key="5">
    <source>
        <dbReference type="ARBA" id="ARBA00023002"/>
    </source>
</evidence>
<evidence type="ECO:0008006" key="13">
    <source>
        <dbReference type="Google" id="ProtNLM"/>
    </source>
</evidence>
<evidence type="ECO:0000313" key="11">
    <source>
        <dbReference type="EMBL" id="KAK0710676.1"/>
    </source>
</evidence>
<evidence type="ECO:0000256" key="8">
    <source>
        <dbReference type="ARBA" id="ARBA00023180"/>
    </source>
</evidence>
<comment type="pathway">
    <text evidence="2">Mycotoxin biosynthesis.</text>
</comment>
<reference evidence="11" key="1">
    <citation type="submission" date="2023-06" db="EMBL/GenBank/DDBJ databases">
        <title>Genome-scale phylogeny and comparative genomics of the fungal order Sordariales.</title>
        <authorList>
            <consortium name="Lawrence Berkeley National Laboratory"/>
            <person name="Hensen N."/>
            <person name="Bonometti L."/>
            <person name="Westerberg I."/>
            <person name="Brannstrom I.O."/>
            <person name="Guillou S."/>
            <person name="Cros-Aarteil S."/>
            <person name="Calhoun S."/>
            <person name="Haridas S."/>
            <person name="Kuo A."/>
            <person name="Mondo S."/>
            <person name="Pangilinan J."/>
            <person name="Riley R."/>
            <person name="Labutti K."/>
            <person name="Andreopoulos B."/>
            <person name="Lipzen A."/>
            <person name="Chen C."/>
            <person name="Yanf M."/>
            <person name="Daum C."/>
            <person name="Ng V."/>
            <person name="Clum A."/>
            <person name="Steindorff A."/>
            <person name="Ohm R."/>
            <person name="Martin F."/>
            <person name="Silar P."/>
            <person name="Natvig D."/>
            <person name="Lalanne C."/>
            <person name="Gautier V."/>
            <person name="Ament-Velasquez S.L."/>
            <person name="Kruys A."/>
            <person name="Hutchinson M.I."/>
            <person name="Powell A.J."/>
            <person name="Barry K."/>
            <person name="Miller A.N."/>
            <person name="Grigoriev I.V."/>
            <person name="Debuchy R."/>
            <person name="Gladieux P."/>
            <person name="Thoren M.H."/>
            <person name="Johannesson H."/>
        </authorList>
    </citation>
    <scope>NUCLEOTIDE SEQUENCE</scope>
    <source>
        <strain evidence="11">SMH4607-1</strain>
    </source>
</reference>
<evidence type="ECO:0000256" key="7">
    <source>
        <dbReference type="ARBA" id="ARBA00023136"/>
    </source>
</evidence>
<dbReference type="GO" id="GO:0016020">
    <property type="term" value="C:membrane"/>
    <property type="evidence" value="ECO:0007669"/>
    <property type="project" value="UniProtKB-SubCell"/>
</dbReference>
<evidence type="ECO:0000256" key="9">
    <source>
        <dbReference type="ARBA" id="ARBA00035112"/>
    </source>
</evidence>
<keyword evidence="5" id="KW-0560">Oxidoreductase</keyword>
<keyword evidence="3 10" id="KW-0812">Transmembrane</keyword>
<accession>A0AA40DRF9</accession>
<dbReference type="Pfam" id="PF11807">
    <property type="entry name" value="UstYa"/>
    <property type="match status" value="1"/>
</dbReference>
<dbReference type="AlphaFoldDB" id="A0AA40DRF9"/>